<evidence type="ECO:0000256" key="5">
    <source>
        <dbReference type="ARBA" id="ARBA00023235"/>
    </source>
</evidence>
<protein>
    <recommendedName>
        <fullName evidence="2">peptidylprolyl isomerase</fullName>
        <ecNumber evidence="2">5.2.1.8</ecNumber>
    </recommendedName>
</protein>
<name>A0A382GKD7_9ZZZZ</name>
<feature type="domain" description="PpiC" evidence="6">
    <location>
        <begin position="150"/>
        <end position="213"/>
    </location>
</feature>
<dbReference type="SUPFAM" id="SSF54534">
    <property type="entry name" value="FKBP-like"/>
    <property type="match status" value="1"/>
</dbReference>
<dbReference type="EC" id="5.2.1.8" evidence="2"/>
<evidence type="ECO:0000313" key="7">
    <source>
        <dbReference type="EMBL" id="SVB75626.1"/>
    </source>
</evidence>
<sequence>MKNALTIVVCCFLASCSVREKDNSVVLARVNDQVLTVKKLEKLLPPENRVDEQLKNFIHGWVNNALYYDAALRDGLHKDGHLSNERDRYYKKIVIGSYLQTKTSTGVAISNSDIRKYYDENPSGFIRQNDEAYVYHFFTNKHSDARSIRSKLLKKQATDTTSELFDSYGVEKKTVTRGFLVKELDIAIFKNKKGSIVGPIRTASGYHVIKILNKYKKGSKVGLEDVYDKIYQRLLKQKQVVLAVDLLDSLKEKSNVFINSNHQ</sequence>
<dbReference type="Gene3D" id="3.10.50.40">
    <property type="match status" value="1"/>
</dbReference>
<dbReference type="InterPro" id="IPR050245">
    <property type="entry name" value="PrsA_foldase"/>
</dbReference>
<keyword evidence="3" id="KW-0732">Signal</keyword>
<gene>
    <name evidence="7" type="ORF">METZ01_LOCUS228480</name>
</gene>
<dbReference type="AlphaFoldDB" id="A0A382GKD7"/>
<evidence type="ECO:0000256" key="1">
    <source>
        <dbReference type="ARBA" id="ARBA00000971"/>
    </source>
</evidence>
<reference evidence="7" key="1">
    <citation type="submission" date="2018-05" db="EMBL/GenBank/DDBJ databases">
        <authorList>
            <person name="Lanie J.A."/>
            <person name="Ng W.-L."/>
            <person name="Kazmierczak K.M."/>
            <person name="Andrzejewski T.M."/>
            <person name="Davidsen T.M."/>
            <person name="Wayne K.J."/>
            <person name="Tettelin H."/>
            <person name="Glass J.I."/>
            <person name="Rusch D."/>
            <person name="Podicherti R."/>
            <person name="Tsui H.-C.T."/>
            <person name="Winkler M.E."/>
        </authorList>
    </citation>
    <scope>NUCLEOTIDE SEQUENCE</scope>
</reference>
<comment type="catalytic activity">
    <reaction evidence="1">
        <text>[protein]-peptidylproline (omega=180) = [protein]-peptidylproline (omega=0)</text>
        <dbReference type="Rhea" id="RHEA:16237"/>
        <dbReference type="Rhea" id="RHEA-COMP:10747"/>
        <dbReference type="Rhea" id="RHEA-COMP:10748"/>
        <dbReference type="ChEBI" id="CHEBI:83833"/>
        <dbReference type="ChEBI" id="CHEBI:83834"/>
        <dbReference type="EC" id="5.2.1.8"/>
    </reaction>
</comment>
<organism evidence="7">
    <name type="scientific">marine metagenome</name>
    <dbReference type="NCBI Taxonomy" id="408172"/>
    <lineage>
        <taxon>unclassified sequences</taxon>
        <taxon>metagenomes</taxon>
        <taxon>ecological metagenomes</taxon>
    </lineage>
</organism>
<keyword evidence="4" id="KW-0697">Rotamase</keyword>
<evidence type="ECO:0000256" key="4">
    <source>
        <dbReference type="ARBA" id="ARBA00023110"/>
    </source>
</evidence>
<dbReference type="InterPro" id="IPR000297">
    <property type="entry name" value="PPIase_PpiC"/>
</dbReference>
<dbReference type="SUPFAM" id="SSF109998">
    <property type="entry name" value="Triger factor/SurA peptide-binding domain-like"/>
    <property type="match status" value="1"/>
</dbReference>
<dbReference type="PROSITE" id="PS50198">
    <property type="entry name" value="PPIC_PPIASE_2"/>
    <property type="match status" value="1"/>
</dbReference>
<evidence type="ECO:0000256" key="3">
    <source>
        <dbReference type="ARBA" id="ARBA00022729"/>
    </source>
</evidence>
<evidence type="ECO:0000259" key="6">
    <source>
        <dbReference type="PROSITE" id="PS50198"/>
    </source>
</evidence>
<accession>A0A382GKD7</accession>
<proteinExistence type="predicted"/>
<evidence type="ECO:0000256" key="2">
    <source>
        <dbReference type="ARBA" id="ARBA00013194"/>
    </source>
</evidence>
<dbReference type="EMBL" id="UINC01056050">
    <property type="protein sequence ID" value="SVB75626.1"/>
    <property type="molecule type" value="Genomic_DNA"/>
</dbReference>
<dbReference type="PANTHER" id="PTHR47245">
    <property type="entry name" value="PEPTIDYLPROLYL ISOMERASE"/>
    <property type="match status" value="1"/>
</dbReference>
<dbReference type="Pfam" id="PF13145">
    <property type="entry name" value="Rotamase_2"/>
    <property type="match status" value="1"/>
</dbReference>
<dbReference type="GO" id="GO:0003755">
    <property type="term" value="F:peptidyl-prolyl cis-trans isomerase activity"/>
    <property type="evidence" value="ECO:0007669"/>
    <property type="project" value="UniProtKB-KW"/>
</dbReference>
<dbReference type="PROSITE" id="PS51257">
    <property type="entry name" value="PROKAR_LIPOPROTEIN"/>
    <property type="match status" value="1"/>
</dbReference>
<keyword evidence="5" id="KW-0413">Isomerase</keyword>
<dbReference type="InterPro" id="IPR046357">
    <property type="entry name" value="PPIase_dom_sf"/>
</dbReference>
<dbReference type="PANTHER" id="PTHR47245:SF1">
    <property type="entry name" value="FOLDASE PROTEIN PRSA"/>
    <property type="match status" value="1"/>
</dbReference>
<dbReference type="InterPro" id="IPR027304">
    <property type="entry name" value="Trigger_fact/SurA_dom_sf"/>
</dbReference>